<accession>A0A8X7CND1</accession>
<comment type="caution">
    <text evidence="1">The sequence shown here is derived from an EMBL/GenBank/DDBJ whole genome shotgun (WGS) entry which is preliminary data.</text>
</comment>
<keyword evidence="2" id="KW-1185">Reference proteome</keyword>
<dbReference type="Proteomes" id="UP000886998">
    <property type="component" value="Unassembled WGS sequence"/>
</dbReference>
<evidence type="ECO:0000313" key="1">
    <source>
        <dbReference type="EMBL" id="GFY74733.1"/>
    </source>
</evidence>
<sequence length="66" mass="7474">MVELHDPKELHIEQEVQQISLEVLNITPKCPVVSDVEQLAQLKSFEYQDEVFCGCSKISLRKAAGM</sequence>
<evidence type="ECO:0000313" key="2">
    <source>
        <dbReference type="Proteomes" id="UP000886998"/>
    </source>
</evidence>
<organism evidence="1 2">
    <name type="scientific">Trichonephila inaurata madagascariensis</name>
    <dbReference type="NCBI Taxonomy" id="2747483"/>
    <lineage>
        <taxon>Eukaryota</taxon>
        <taxon>Metazoa</taxon>
        <taxon>Ecdysozoa</taxon>
        <taxon>Arthropoda</taxon>
        <taxon>Chelicerata</taxon>
        <taxon>Arachnida</taxon>
        <taxon>Araneae</taxon>
        <taxon>Araneomorphae</taxon>
        <taxon>Entelegynae</taxon>
        <taxon>Araneoidea</taxon>
        <taxon>Nephilidae</taxon>
        <taxon>Trichonephila</taxon>
        <taxon>Trichonephila inaurata</taxon>
    </lineage>
</organism>
<name>A0A8X7CND1_9ARAC</name>
<dbReference type="EMBL" id="BMAV01020920">
    <property type="protein sequence ID" value="GFY74733.1"/>
    <property type="molecule type" value="Genomic_DNA"/>
</dbReference>
<dbReference type="AlphaFoldDB" id="A0A8X7CND1"/>
<proteinExistence type="predicted"/>
<reference evidence="1" key="1">
    <citation type="submission" date="2020-08" db="EMBL/GenBank/DDBJ databases">
        <title>Multicomponent nature underlies the extraordinary mechanical properties of spider dragline silk.</title>
        <authorList>
            <person name="Kono N."/>
            <person name="Nakamura H."/>
            <person name="Mori M."/>
            <person name="Yoshida Y."/>
            <person name="Ohtoshi R."/>
            <person name="Malay A.D."/>
            <person name="Moran D.A.P."/>
            <person name="Tomita M."/>
            <person name="Numata K."/>
            <person name="Arakawa K."/>
        </authorList>
    </citation>
    <scope>NUCLEOTIDE SEQUENCE</scope>
</reference>
<protein>
    <submittedName>
        <fullName evidence="1">Uncharacterized protein</fullName>
    </submittedName>
</protein>
<gene>
    <name evidence="1" type="ORF">TNIN_468061</name>
</gene>